<dbReference type="EMBL" id="QCYY01000077">
    <property type="protein sequence ID" value="ROT86000.1"/>
    <property type="molecule type" value="Genomic_DNA"/>
</dbReference>
<dbReference type="InterPro" id="IPR019791">
    <property type="entry name" value="Haem_peroxidase_animal"/>
</dbReference>
<dbReference type="GO" id="GO:0020037">
    <property type="term" value="F:heme binding"/>
    <property type="evidence" value="ECO:0007669"/>
    <property type="project" value="InterPro"/>
</dbReference>
<feature type="compositionally biased region" description="Basic and acidic residues" evidence="2">
    <location>
        <begin position="103"/>
        <end position="112"/>
    </location>
</feature>
<keyword evidence="5" id="KW-1185">Reference proteome</keyword>
<keyword evidence="3" id="KW-0472">Membrane</keyword>
<dbReference type="Gene3D" id="1.10.640.10">
    <property type="entry name" value="Haem peroxidase domain superfamily, animal type"/>
    <property type="match status" value="1"/>
</dbReference>
<dbReference type="PRINTS" id="PR00457">
    <property type="entry name" value="ANPEROXIDASE"/>
</dbReference>
<feature type="compositionally biased region" description="Polar residues" evidence="2">
    <location>
        <begin position="129"/>
        <end position="142"/>
    </location>
</feature>
<evidence type="ECO:0000313" key="5">
    <source>
        <dbReference type="Proteomes" id="UP000283509"/>
    </source>
</evidence>
<sequence length="565" mass="63190">MATAGYSEIPGVYSEQPRTMASIRRTIRSYRYCLGATALTAVVVTLASVISVLIGQSIRASEASSDATPANHSLTILMALPWPRRDSPWYVRRWERSQTMTPDDPHKRKFDPNDPTDPDDPEGPEWTSPDMSTFGNNDTWNWNRRPSELPHWSPVDVSDSLAAGSSQQAKAAKIEDELAKRNLTLAHGSASYKHQQAFRKTHPLATKMAKQGYLMDEATAAFKSRLNMTRETTTFDSQWVGDLSESPYCDQTLLRPQPTPCDPDYPYRSADGTCNNLKNPTWGAAFTQFRRAMPPDYGDGVSSLRLARDGTDLPSARLVTNVVHTNQLVESRSYTVLTMSWGQFVDHDITATALSKGSNMMAIPCCSVEVLEEPTLLHPQCASIPVPPDDPFYAAHNLTCMDLRAPLRPPGPREQINQQTAFLDGSVIYGTSDEQLGSLRIHKDGLLDSQVTLDGRELLPASKDPGDGCNVEDQFKYDRYCFKSGDARANEQILLTTLHTVWARQHNLVALNLKDLNPDWDDERLFQETRKVVVAQSQHIHFEARNAKQFRLTQRVIARTSHGDK</sequence>
<gene>
    <name evidence="4" type="ORF">C7M84_023985</name>
</gene>
<evidence type="ECO:0000256" key="1">
    <source>
        <dbReference type="ARBA" id="ARBA00022559"/>
    </source>
</evidence>
<evidence type="ECO:0000256" key="2">
    <source>
        <dbReference type="SAM" id="MobiDB-lite"/>
    </source>
</evidence>
<dbReference type="InterPro" id="IPR037120">
    <property type="entry name" value="Haem_peroxidase_sf_animal"/>
</dbReference>
<proteinExistence type="predicted"/>
<keyword evidence="3" id="KW-1133">Transmembrane helix</keyword>
<comment type="caution">
    <text evidence="4">The sequence shown here is derived from an EMBL/GenBank/DDBJ whole genome shotgun (WGS) entry which is preliminary data.</text>
</comment>
<feature type="region of interest" description="Disordered" evidence="2">
    <location>
        <begin position="98"/>
        <end position="142"/>
    </location>
</feature>
<dbReference type="SUPFAM" id="SSF48113">
    <property type="entry name" value="Heme-dependent peroxidases"/>
    <property type="match status" value="1"/>
</dbReference>
<evidence type="ECO:0000313" key="4">
    <source>
        <dbReference type="EMBL" id="ROT86000.1"/>
    </source>
</evidence>
<organism evidence="4 5">
    <name type="scientific">Penaeus vannamei</name>
    <name type="common">Whiteleg shrimp</name>
    <name type="synonym">Litopenaeus vannamei</name>
    <dbReference type="NCBI Taxonomy" id="6689"/>
    <lineage>
        <taxon>Eukaryota</taxon>
        <taxon>Metazoa</taxon>
        <taxon>Ecdysozoa</taxon>
        <taxon>Arthropoda</taxon>
        <taxon>Crustacea</taxon>
        <taxon>Multicrustacea</taxon>
        <taxon>Malacostraca</taxon>
        <taxon>Eumalacostraca</taxon>
        <taxon>Eucarida</taxon>
        <taxon>Decapoda</taxon>
        <taxon>Dendrobranchiata</taxon>
        <taxon>Penaeoidea</taxon>
        <taxon>Penaeidae</taxon>
        <taxon>Penaeus</taxon>
    </lineage>
</organism>
<keyword evidence="3" id="KW-0812">Transmembrane</keyword>
<reference evidence="4 5" key="2">
    <citation type="submission" date="2019-01" db="EMBL/GenBank/DDBJ databases">
        <title>The decoding of complex shrimp genome reveals the adaptation for benthos swimmer, frequently molting mechanism and breeding impact on genome.</title>
        <authorList>
            <person name="Sun Y."/>
            <person name="Gao Y."/>
            <person name="Yu Y."/>
        </authorList>
    </citation>
    <scope>NUCLEOTIDE SEQUENCE [LARGE SCALE GENOMIC DNA]</scope>
    <source>
        <tissue evidence="4">Muscle</tissue>
    </source>
</reference>
<name>A0A3R7Q4P0_PENVA</name>
<dbReference type="OrthoDB" id="823504at2759"/>
<keyword evidence="1" id="KW-0575">Peroxidase</keyword>
<accession>A0A3R7Q4P0</accession>
<dbReference type="PROSITE" id="PS50292">
    <property type="entry name" value="PEROXIDASE_3"/>
    <property type="match status" value="1"/>
</dbReference>
<evidence type="ECO:0000256" key="3">
    <source>
        <dbReference type="SAM" id="Phobius"/>
    </source>
</evidence>
<protein>
    <recommendedName>
        <fullName evidence="6">Chorion peroxidase</fullName>
    </recommendedName>
</protein>
<dbReference type="PANTHER" id="PTHR11475">
    <property type="entry name" value="OXIDASE/PEROXIDASE"/>
    <property type="match status" value="1"/>
</dbReference>
<dbReference type="Pfam" id="PF03098">
    <property type="entry name" value="An_peroxidase"/>
    <property type="match status" value="1"/>
</dbReference>
<evidence type="ECO:0008006" key="6">
    <source>
        <dbReference type="Google" id="ProtNLM"/>
    </source>
</evidence>
<keyword evidence="1" id="KW-0560">Oxidoreductase</keyword>
<dbReference type="PANTHER" id="PTHR11475:SF141">
    <property type="entry name" value="CARDINAL"/>
    <property type="match status" value="1"/>
</dbReference>
<feature type="transmembrane region" description="Helical" evidence="3">
    <location>
        <begin position="32"/>
        <end position="54"/>
    </location>
</feature>
<dbReference type="GO" id="GO:0006979">
    <property type="term" value="P:response to oxidative stress"/>
    <property type="evidence" value="ECO:0007669"/>
    <property type="project" value="InterPro"/>
</dbReference>
<dbReference type="AlphaFoldDB" id="A0A3R7Q4P0"/>
<feature type="compositionally biased region" description="Acidic residues" evidence="2">
    <location>
        <begin position="114"/>
        <end position="123"/>
    </location>
</feature>
<dbReference type="InterPro" id="IPR010255">
    <property type="entry name" value="Haem_peroxidase_sf"/>
</dbReference>
<reference evidence="4 5" key="1">
    <citation type="submission" date="2018-04" db="EMBL/GenBank/DDBJ databases">
        <authorList>
            <person name="Zhang X."/>
            <person name="Yuan J."/>
            <person name="Li F."/>
            <person name="Xiang J."/>
        </authorList>
    </citation>
    <scope>NUCLEOTIDE SEQUENCE [LARGE SCALE GENOMIC DNA]</scope>
    <source>
        <tissue evidence="4">Muscle</tissue>
    </source>
</reference>
<dbReference type="STRING" id="6689.A0A3R7Q4P0"/>
<dbReference type="GO" id="GO:0004601">
    <property type="term" value="F:peroxidase activity"/>
    <property type="evidence" value="ECO:0007669"/>
    <property type="project" value="UniProtKB-KW"/>
</dbReference>
<dbReference type="Proteomes" id="UP000283509">
    <property type="component" value="Unassembled WGS sequence"/>
</dbReference>